<feature type="compositionally biased region" description="Basic and acidic residues" evidence="1">
    <location>
        <begin position="138"/>
        <end position="163"/>
    </location>
</feature>
<feature type="region of interest" description="Disordered" evidence="1">
    <location>
        <begin position="138"/>
        <end position="248"/>
    </location>
</feature>
<sequence>RSPGVSRPQPKSPVHHSLAGANGSSVKNSERKHGRVSPVHPRPVLKRRRSRSPNTSSSPVRSTARPPLLDQVKEEAQESLTQMNTDTEAERIANLLLEISSKLTGQEDALTALQTLFSSSDLTSALLATKDILDTSDKQASAEHAQSNKDRSVRHTVSAEHSSKYAVTEKSARYVSPEMPKRYTERHSRSPGQSSRYSASPEKSLQRSRSPDKFSRYDKSLVKPSRFSKSTKSSRYSRSPEKKSLRYSRSPDIFVPVTIKCKSPEKPSRYSKHPGKLGNSTYKHIPKSSTHKINLGSNYVGSSKPASPPPSRDRVAFSLSGPNRVSGTVHRSTLPGDFADDSDDDSS</sequence>
<evidence type="ECO:0000313" key="2">
    <source>
        <dbReference type="EMBL" id="CEK68636.1"/>
    </source>
</evidence>
<gene>
    <name evidence="2" type="primary">ORF67091</name>
</gene>
<feature type="compositionally biased region" description="Acidic residues" evidence="1">
    <location>
        <begin position="338"/>
        <end position="347"/>
    </location>
</feature>
<name>A0A0B6ZL96_9EUPU</name>
<accession>A0A0B6ZL96</accession>
<feature type="compositionally biased region" description="Basic and acidic residues" evidence="1">
    <location>
        <begin position="209"/>
        <end position="221"/>
    </location>
</feature>
<protein>
    <submittedName>
        <fullName evidence="2">Uncharacterized protein</fullName>
    </submittedName>
</protein>
<feature type="compositionally biased region" description="Low complexity" evidence="1">
    <location>
        <begin position="223"/>
        <end position="237"/>
    </location>
</feature>
<organism evidence="2">
    <name type="scientific">Arion vulgaris</name>
    <dbReference type="NCBI Taxonomy" id="1028688"/>
    <lineage>
        <taxon>Eukaryota</taxon>
        <taxon>Metazoa</taxon>
        <taxon>Spiralia</taxon>
        <taxon>Lophotrochozoa</taxon>
        <taxon>Mollusca</taxon>
        <taxon>Gastropoda</taxon>
        <taxon>Heterobranchia</taxon>
        <taxon>Euthyneura</taxon>
        <taxon>Panpulmonata</taxon>
        <taxon>Eupulmonata</taxon>
        <taxon>Stylommatophora</taxon>
        <taxon>Helicina</taxon>
        <taxon>Arionoidea</taxon>
        <taxon>Arionidae</taxon>
        <taxon>Arion</taxon>
    </lineage>
</organism>
<feature type="compositionally biased region" description="Low complexity" evidence="1">
    <location>
        <begin position="52"/>
        <end position="63"/>
    </location>
</feature>
<reference evidence="2" key="1">
    <citation type="submission" date="2014-12" db="EMBL/GenBank/DDBJ databases">
        <title>Insight into the proteome of Arion vulgaris.</title>
        <authorList>
            <person name="Aradska J."/>
            <person name="Bulat T."/>
            <person name="Smidak R."/>
            <person name="Sarate P."/>
            <person name="Gangsoo J."/>
            <person name="Sialana F."/>
            <person name="Bilban M."/>
            <person name="Lubec G."/>
        </authorList>
    </citation>
    <scope>NUCLEOTIDE SEQUENCE</scope>
    <source>
        <tissue evidence="2">Skin</tissue>
    </source>
</reference>
<feature type="non-terminal residue" evidence="2">
    <location>
        <position position="1"/>
    </location>
</feature>
<dbReference type="EMBL" id="HACG01021771">
    <property type="protein sequence ID" value="CEK68636.1"/>
    <property type="molecule type" value="Transcribed_RNA"/>
</dbReference>
<feature type="region of interest" description="Disordered" evidence="1">
    <location>
        <begin position="263"/>
        <end position="347"/>
    </location>
</feature>
<dbReference type="AlphaFoldDB" id="A0A0B6ZL96"/>
<evidence type="ECO:0000256" key="1">
    <source>
        <dbReference type="SAM" id="MobiDB-lite"/>
    </source>
</evidence>
<feature type="region of interest" description="Disordered" evidence="1">
    <location>
        <begin position="1"/>
        <end position="69"/>
    </location>
</feature>
<feature type="compositionally biased region" description="Polar residues" evidence="1">
    <location>
        <begin position="291"/>
        <end position="305"/>
    </location>
</feature>
<feature type="compositionally biased region" description="Polar residues" evidence="1">
    <location>
        <begin position="320"/>
        <end position="331"/>
    </location>
</feature>
<feature type="compositionally biased region" description="Polar residues" evidence="1">
    <location>
        <begin position="190"/>
        <end position="203"/>
    </location>
</feature>
<proteinExistence type="predicted"/>
<feature type="compositionally biased region" description="Basic and acidic residues" evidence="1">
    <location>
        <begin position="179"/>
        <end position="188"/>
    </location>
</feature>